<name>A0A0D4BW93_9MICC</name>
<dbReference type="InterPro" id="IPR001509">
    <property type="entry name" value="Epimerase_deHydtase"/>
</dbReference>
<dbReference type="Pfam" id="PF01370">
    <property type="entry name" value="Epimerase"/>
    <property type="match status" value="2"/>
</dbReference>
<evidence type="ECO:0000259" key="2">
    <source>
        <dbReference type="Pfam" id="PF01370"/>
    </source>
</evidence>
<dbReference type="OrthoDB" id="9779041at2"/>
<dbReference type="RefSeq" id="WP_045073269.1">
    <property type="nucleotide sequence ID" value="NZ_CP011005.1"/>
</dbReference>
<feature type="domain" description="NAD-dependent epimerase/dehydratase" evidence="2">
    <location>
        <begin position="167"/>
        <end position="278"/>
    </location>
</feature>
<dbReference type="EMBL" id="CP011005">
    <property type="protein sequence ID" value="AJT40564.1"/>
    <property type="molecule type" value="Genomic_DNA"/>
</dbReference>
<evidence type="ECO:0000313" key="3">
    <source>
        <dbReference type="EMBL" id="AJT40564.1"/>
    </source>
</evidence>
<keyword evidence="4" id="KW-1185">Reference proteome</keyword>
<feature type="domain" description="NAD-dependent epimerase/dehydratase" evidence="2">
    <location>
        <begin position="4"/>
        <end position="125"/>
    </location>
</feature>
<dbReference type="Proteomes" id="UP000061839">
    <property type="component" value="Chromosome"/>
</dbReference>
<dbReference type="HOGENOM" id="CLU_007383_1_7_11"/>
<evidence type="ECO:0000256" key="1">
    <source>
        <dbReference type="ARBA" id="ARBA00007637"/>
    </source>
</evidence>
<protein>
    <submittedName>
        <fullName evidence="3">NAD-dependent dehydratase</fullName>
    </submittedName>
</protein>
<organism evidence="3 4">
    <name type="scientific">Psychromicrobium lacuslunae</name>
    <dbReference type="NCBI Taxonomy" id="1618207"/>
    <lineage>
        <taxon>Bacteria</taxon>
        <taxon>Bacillati</taxon>
        <taxon>Actinomycetota</taxon>
        <taxon>Actinomycetes</taxon>
        <taxon>Micrococcales</taxon>
        <taxon>Micrococcaceae</taxon>
        <taxon>Psychromicrobium</taxon>
    </lineage>
</organism>
<accession>A0A0D4BW93</accession>
<dbReference type="AlphaFoldDB" id="A0A0D4BW93"/>
<evidence type="ECO:0000313" key="4">
    <source>
        <dbReference type="Proteomes" id="UP000061839"/>
    </source>
</evidence>
<dbReference type="InterPro" id="IPR036291">
    <property type="entry name" value="NAD(P)-bd_dom_sf"/>
</dbReference>
<comment type="similarity">
    <text evidence="1">Belongs to the NAD(P)-dependent epimerase/dehydratase family.</text>
</comment>
<dbReference type="KEGG" id="ari:UM93_01670"/>
<dbReference type="PANTHER" id="PTHR43000">
    <property type="entry name" value="DTDP-D-GLUCOSE 4,6-DEHYDRATASE-RELATED"/>
    <property type="match status" value="1"/>
</dbReference>
<dbReference type="PATRIC" id="fig|1618207.4.peg.340"/>
<dbReference type="SUPFAM" id="SSF51735">
    <property type="entry name" value="NAD(P)-binding Rossmann-fold domains"/>
    <property type="match status" value="1"/>
</dbReference>
<proteinExistence type="inferred from homology"/>
<dbReference type="STRING" id="1618207.UM93_01670"/>
<gene>
    <name evidence="3" type="ORF">UM93_01670</name>
</gene>
<dbReference type="Gene3D" id="3.40.50.720">
    <property type="entry name" value="NAD(P)-binding Rossmann-like Domain"/>
    <property type="match status" value="1"/>
</dbReference>
<sequence length="353" mass="37516">MRLLITGGAGFIGLALAKAALRAGWQVRLLDSLAAEVHCTAPPIPAGAELIKASVNDPSAVRRALRGVDAVSHQAAKVGLGVSFQDAPDYVTSNVGGTAVLLAGMAEAGVKNLVLASSMVVYGEGVYYNDAGAQLRPAARLERDLAAGIFEPRDPQTGKLLSPGLVDEDARLDPRNVYASSKLAQEHLAANWSRETGSRAIALRYHNVYGVGMPQNTPYSGVASIFRSALARGEAPRVFEDGQQRRSFVDVQDVAAANLACLDQLTESGPEFRAYNVGAERVHTIGELATALSQALDGVPPIITGEYRLGDVRHITASSARIRRELGWRPQLDFEAGIRQFARAPLRPSATSN</sequence>
<reference evidence="3 4" key="1">
    <citation type="journal article" date="2015" name="Genome Announc.">
        <title>Complete Genome Sequencing of Protease-Producing Novel Arthrobacter sp. Strain IHBB 11108 Using PacBio Single-Molecule Real-Time Sequencing Technology.</title>
        <authorList>
            <person name="Kiran S."/>
            <person name="Swarnkar M.K."/>
            <person name="Pal M."/>
            <person name="Thakur R."/>
            <person name="Tewari R."/>
            <person name="Singh A.K."/>
            <person name="Gulati A."/>
        </authorList>
    </citation>
    <scope>NUCLEOTIDE SEQUENCE [LARGE SCALE GENOMIC DNA]</scope>
    <source>
        <strain evidence="3 4">IHBB 11108</strain>
    </source>
</reference>